<keyword evidence="2" id="KW-1185">Reference proteome</keyword>
<protein>
    <submittedName>
        <fullName evidence="1">Os11g0469101 protein</fullName>
    </submittedName>
</protein>
<name>A0A0P0Y1Z7_ORYSJ</name>
<dbReference type="AlphaFoldDB" id="A0A0P0Y1Z7"/>
<proteinExistence type="predicted"/>
<dbReference type="PaxDb" id="39947-A0A0P0Y1Z7"/>
<sequence>MYLHFKKCAFQEQLGLGVIWKNPVLFYLDMTAFRGKNVLIRPYSLSATELPLSVGWPSQCGKILVPTAANSRSCCSTSLWNNYILPFSPHPLSIHLLKDILQKVTFPDLERSCIIVDAISFLPVEQRGESAARNWERFLST</sequence>
<dbReference type="EMBL" id="AP014967">
    <property type="protein sequence ID" value="BAT13979.1"/>
    <property type="molecule type" value="Genomic_DNA"/>
</dbReference>
<reference evidence="2" key="1">
    <citation type="journal article" date="2005" name="Nature">
        <title>The map-based sequence of the rice genome.</title>
        <authorList>
            <consortium name="International rice genome sequencing project (IRGSP)"/>
            <person name="Matsumoto T."/>
            <person name="Wu J."/>
            <person name="Kanamori H."/>
            <person name="Katayose Y."/>
            <person name="Fujisawa M."/>
            <person name="Namiki N."/>
            <person name="Mizuno H."/>
            <person name="Yamamoto K."/>
            <person name="Antonio B.A."/>
            <person name="Baba T."/>
            <person name="Sakata K."/>
            <person name="Nagamura Y."/>
            <person name="Aoki H."/>
            <person name="Arikawa K."/>
            <person name="Arita K."/>
            <person name="Bito T."/>
            <person name="Chiden Y."/>
            <person name="Fujitsuka N."/>
            <person name="Fukunaka R."/>
            <person name="Hamada M."/>
            <person name="Harada C."/>
            <person name="Hayashi A."/>
            <person name="Hijishita S."/>
            <person name="Honda M."/>
            <person name="Hosokawa S."/>
            <person name="Ichikawa Y."/>
            <person name="Idonuma A."/>
            <person name="Iijima M."/>
            <person name="Ikeda M."/>
            <person name="Ikeno M."/>
            <person name="Ito K."/>
            <person name="Ito S."/>
            <person name="Ito T."/>
            <person name="Ito Y."/>
            <person name="Ito Y."/>
            <person name="Iwabuchi A."/>
            <person name="Kamiya K."/>
            <person name="Karasawa W."/>
            <person name="Kurita K."/>
            <person name="Katagiri S."/>
            <person name="Kikuta A."/>
            <person name="Kobayashi H."/>
            <person name="Kobayashi N."/>
            <person name="Machita K."/>
            <person name="Maehara T."/>
            <person name="Masukawa M."/>
            <person name="Mizubayashi T."/>
            <person name="Mukai Y."/>
            <person name="Nagasaki H."/>
            <person name="Nagata Y."/>
            <person name="Naito S."/>
            <person name="Nakashima M."/>
            <person name="Nakama Y."/>
            <person name="Nakamichi Y."/>
            <person name="Nakamura M."/>
            <person name="Meguro A."/>
            <person name="Negishi M."/>
            <person name="Ohta I."/>
            <person name="Ohta T."/>
            <person name="Okamoto M."/>
            <person name="Ono N."/>
            <person name="Saji S."/>
            <person name="Sakaguchi M."/>
            <person name="Sakai K."/>
            <person name="Shibata M."/>
            <person name="Shimokawa T."/>
            <person name="Song J."/>
            <person name="Takazaki Y."/>
            <person name="Terasawa K."/>
            <person name="Tsugane M."/>
            <person name="Tsuji K."/>
            <person name="Ueda S."/>
            <person name="Waki K."/>
            <person name="Yamagata H."/>
            <person name="Yamamoto M."/>
            <person name="Yamamoto S."/>
            <person name="Yamane H."/>
            <person name="Yoshiki S."/>
            <person name="Yoshihara R."/>
            <person name="Yukawa K."/>
            <person name="Zhong H."/>
            <person name="Yano M."/>
            <person name="Yuan Q."/>
            <person name="Ouyang S."/>
            <person name="Liu J."/>
            <person name="Jones K.M."/>
            <person name="Gansberger K."/>
            <person name="Moffat K."/>
            <person name="Hill J."/>
            <person name="Bera J."/>
            <person name="Fadrosh D."/>
            <person name="Jin S."/>
            <person name="Johri S."/>
            <person name="Kim M."/>
            <person name="Overton L."/>
            <person name="Reardon M."/>
            <person name="Tsitrin T."/>
            <person name="Vuong H."/>
            <person name="Weaver B."/>
            <person name="Ciecko A."/>
            <person name="Tallon L."/>
            <person name="Jackson J."/>
            <person name="Pai G."/>
            <person name="Aken S.V."/>
            <person name="Utterback T."/>
            <person name="Reidmuller S."/>
            <person name="Feldblyum T."/>
            <person name="Hsiao J."/>
            <person name="Zismann V."/>
            <person name="Iobst S."/>
            <person name="de Vazeille A.R."/>
            <person name="Buell C.R."/>
            <person name="Ying K."/>
            <person name="Li Y."/>
            <person name="Lu T."/>
            <person name="Huang Y."/>
            <person name="Zhao Q."/>
            <person name="Feng Q."/>
            <person name="Zhang L."/>
            <person name="Zhu J."/>
            <person name="Weng Q."/>
            <person name="Mu J."/>
            <person name="Lu Y."/>
            <person name="Fan D."/>
            <person name="Liu Y."/>
            <person name="Guan J."/>
            <person name="Zhang Y."/>
            <person name="Yu S."/>
            <person name="Liu X."/>
            <person name="Zhang Y."/>
            <person name="Hong G."/>
            <person name="Han B."/>
            <person name="Choisne N."/>
            <person name="Demange N."/>
            <person name="Orjeda G."/>
            <person name="Samain S."/>
            <person name="Cattolico L."/>
            <person name="Pelletier E."/>
            <person name="Couloux A."/>
            <person name="Segurens B."/>
            <person name="Wincker P."/>
            <person name="D'Hont A."/>
            <person name="Scarpelli C."/>
            <person name="Weissenbach J."/>
            <person name="Salanoubat M."/>
            <person name="Quetier F."/>
            <person name="Yu Y."/>
            <person name="Kim H.R."/>
            <person name="Rambo T."/>
            <person name="Currie J."/>
            <person name="Collura K."/>
            <person name="Luo M."/>
            <person name="Yang T."/>
            <person name="Ammiraju J.S.S."/>
            <person name="Engler F."/>
            <person name="Soderlund C."/>
            <person name="Wing R.A."/>
            <person name="Palmer L.E."/>
            <person name="de la Bastide M."/>
            <person name="Spiegel L."/>
            <person name="Nascimento L."/>
            <person name="Zutavern T."/>
            <person name="O'Shaughnessy A."/>
            <person name="Dike S."/>
            <person name="Dedhia N."/>
            <person name="Preston R."/>
            <person name="Balija V."/>
            <person name="McCombie W.R."/>
            <person name="Chow T."/>
            <person name="Chen H."/>
            <person name="Chung M."/>
            <person name="Chen C."/>
            <person name="Shaw J."/>
            <person name="Wu H."/>
            <person name="Hsiao K."/>
            <person name="Chao Y."/>
            <person name="Chu M."/>
            <person name="Cheng C."/>
            <person name="Hour A."/>
            <person name="Lee P."/>
            <person name="Lin S."/>
            <person name="Lin Y."/>
            <person name="Liou J."/>
            <person name="Liu S."/>
            <person name="Hsing Y."/>
            <person name="Raghuvanshi S."/>
            <person name="Mohanty A."/>
            <person name="Bharti A.K."/>
            <person name="Gaur A."/>
            <person name="Gupta V."/>
            <person name="Kumar D."/>
            <person name="Ravi V."/>
            <person name="Vij S."/>
            <person name="Kapur A."/>
            <person name="Khurana P."/>
            <person name="Khurana P."/>
            <person name="Khurana J.P."/>
            <person name="Tyagi A.K."/>
            <person name="Gaikwad K."/>
            <person name="Singh A."/>
            <person name="Dalal V."/>
            <person name="Srivastava S."/>
            <person name="Dixit A."/>
            <person name="Pal A.K."/>
            <person name="Ghazi I.A."/>
            <person name="Yadav M."/>
            <person name="Pandit A."/>
            <person name="Bhargava A."/>
            <person name="Sureshbabu K."/>
            <person name="Batra K."/>
            <person name="Sharma T.R."/>
            <person name="Mohapatra T."/>
            <person name="Singh N.K."/>
            <person name="Messing J."/>
            <person name="Nelson A.B."/>
            <person name="Fuks G."/>
            <person name="Kavchok S."/>
            <person name="Keizer G."/>
            <person name="Linton E."/>
            <person name="Llaca V."/>
            <person name="Song R."/>
            <person name="Tanyolac B."/>
            <person name="Young S."/>
            <person name="Ho-Il K."/>
            <person name="Hahn J.H."/>
            <person name="Sangsakoo G."/>
            <person name="Vanavichit A."/>
            <person name="de Mattos Luiz.A.T."/>
            <person name="Zimmer P.D."/>
            <person name="Malone G."/>
            <person name="Dellagostin O."/>
            <person name="de Oliveira A.C."/>
            <person name="Bevan M."/>
            <person name="Bancroft I."/>
            <person name="Minx P."/>
            <person name="Cordum H."/>
            <person name="Wilson R."/>
            <person name="Cheng Z."/>
            <person name="Jin W."/>
            <person name="Jiang J."/>
            <person name="Leong S.A."/>
            <person name="Iwama H."/>
            <person name="Gojobori T."/>
            <person name="Itoh T."/>
            <person name="Niimura Y."/>
            <person name="Fujii Y."/>
            <person name="Habara T."/>
            <person name="Sakai H."/>
            <person name="Sato Y."/>
            <person name="Wilson G."/>
            <person name="Kumar K."/>
            <person name="McCouch S."/>
            <person name="Juretic N."/>
            <person name="Hoen D."/>
            <person name="Wright S."/>
            <person name="Bruskiewich R."/>
            <person name="Bureau T."/>
            <person name="Miyao A."/>
            <person name="Hirochika H."/>
            <person name="Nishikawa T."/>
            <person name="Kadowaki K."/>
            <person name="Sugiura M."/>
            <person name="Burr B."/>
            <person name="Sasaki T."/>
        </authorList>
    </citation>
    <scope>NUCLEOTIDE SEQUENCE [LARGE SCALE GENOMIC DNA]</scope>
    <source>
        <strain evidence="2">cv. Nipponbare</strain>
    </source>
</reference>
<dbReference type="Proteomes" id="UP000059680">
    <property type="component" value="Chromosome 11"/>
</dbReference>
<accession>A0A0P0Y1Z7</accession>
<evidence type="ECO:0000313" key="1">
    <source>
        <dbReference type="EMBL" id="BAT13979.1"/>
    </source>
</evidence>
<organism evidence="1 2">
    <name type="scientific">Oryza sativa subsp. japonica</name>
    <name type="common">Rice</name>
    <dbReference type="NCBI Taxonomy" id="39947"/>
    <lineage>
        <taxon>Eukaryota</taxon>
        <taxon>Viridiplantae</taxon>
        <taxon>Streptophyta</taxon>
        <taxon>Embryophyta</taxon>
        <taxon>Tracheophyta</taxon>
        <taxon>Spermatophyta</taxon>
        <taxon>Magnoliopsida</taxon>
        <taxon>Liliopsida</taxon>
        <taxon>Poales</taxon>
        <taxon>Poaceae</taxon>
        <taxon>BOP clade</taxon>
        <taxon>Oryzoideae</taxon>
        <taxon>Oryzeae</taxon>
        <taxon>Oryzinae</taxon>
        <taxon>Oryza</taxon>
        <taxon>Oryza sativa</taxon>
    </lineage>
</organism>
<gene>
    <name evidence="1" type="ordered locus">Os11g0469101</name>
    <name evidence="1" type="ORF">OSNPB_110469101</name>
</gene>
<reference evidence="1 2" key="3">
    <citation type="journal article" date="2013" name="Rice">
        <title>Improvement of the Oryza sativa Nipponbare reference genome using next generation sequence and optical map data.</title>
        <authorList>
            <person name="Kawahara Y."/>
            <person name="de la Bastide M."/>
            <person name="Hamilton J.P."/>
            <person name="Kanamori H."/>
            <person name="McCombie W.R."/>
            <person name="Ouyang S."/>
            <person name="Schwartz D.C."/>
            <person name="Tanaka T."/>
            <person name="Wu J."/>
            <person name="Zhou S."/>
            <person name="Childs K.L."/>
            <person name="Davidson R.M."/>
            <person name="Lin H."/>
            <person name="Quesada-Ocampo L."/>
            <person name="Vaillancourt B."/>
            <person name="Sakai H."/>
            <person name="Lee S.S."/>
            <person name="Kim J."/>
            <person name="Numa H."/>
            <person name="Itoh T."/>
            <person name="Buell C.R."/>
            <person name="Matsumoto T."/>
        </authorList>
    </citation>
    <scope>NUCLEOTIDE SEQUENCE [LARGE SCALE GENOMIC DNA]</scope>
    <source>
        <strain evidence="2">cv. Nipponbare</strain>
    </source>
</reference>
<evidence type="ECO:0000313" key="2">
    <source>
        <dbReference type="Proteomes" id="UP000059680"/>
    </source>
</evidence>
<reference evidence="1 2" key="2">
    <citation type="journal article" date="2013" name="Plant Cell Physiol.">
        <title>Rice Annotation Project Database (RAP-DB): an integrative and interactive database for rice genomics.</title>
        <authorList>
            <person name="Sakai H."/>
            <person name="Lee S.S."/>
            <person name="Tanaka T."/>
            <person name="Numa H."/>
            <person name="Kim J."/>
            <person name="Kawahara Y."/>
            <person name="Wakimoto H."/>
            <person name="Yang C.C."/>
            <person name="Iwamoto M."/>
            <person name="Abe T."/>
            <person name="Yamada Y."/>
            <person name="Muto A."/>
            <person name="Inokuchi H."/>
            <person name="Ikemura T."/>
            <person name="Matsumoto T."/>
            <person name="Sasaki T."/>
            <person name="Itoh T."/>
        </authorList>
    </citation>
    <scope>NUCLEOTIDE SEQUENCE [LARGE SCALE GENOMIC DNA]</scope>
    <source>
        <strain evidence="2">cv. Nipponbare</strain>
    </source>
</reference>
<dbReference type="InParanoid" id="A0A0P0Y1Z7"/>